<keyword evidence="3 8" id="KW-0689">Ribosomal protein</keyword>
<evidence type="ECO:0000256" key="5">
    <source>
        <dbReference type="ARBA" id="ARBA00023274"/>
    </source>
</evidence>
<protein>
    <recommendedName>
        <fullName evidence="7">Small ribosomal subunit protein uS11m</fullName>
    </recommendedName>
</protein>
<evidence type="ECO:0000256" key="4">
    <source>
        <dbReference type="ARBA" id="ARBA00023128"/>
    </source>
</evidence>
<dbReference type="Proteomes" id="UP000268321">
    <property type="component" value="Unassembled WGS sequence"/>
</dbReference>
<keyword evidence="5" id="KW-0687">Ribonucleoprotein</keyword>
<dbReference type="GO" id="GO:0006412">
    <property type="term" value="P:translation"/>
    <property type="evidence" value="ECO:0007669"/>
    <property type="project" value="InterPro"/>
</dbReference>
<name>A0A4P9Z9T8_9ASCO</name>
<dbReference type="GO" id="GO:0005739">
    <property type="term" value="C:mitochondrion"/>
    <property type="evidence" value="ECO:0007669"/>
    <property type="project" value="UniProtKB-SubCell"/>
</dbReference>
<comment type="subcellular location">
    <subcellularLocation>
        <location evidence="1">Mitochondrion</location>
    </subcellularLocation>
</comment>
<evidence type="ECO:0000256" key="3">
    <source>
        <dbReference type="ARBA" id="ARBA00022980"/>
    </source>
</evidence>
<comment type="similarity">
    <text evidence="2">Belongs to the universal ribosomal protein uS11 family.</text>
</comment>
<evidence type="ECO:0000256" key="7">
    <source>
        <dbReference type="ARBA" id="ARBA00070326"/>
    </source>
</evidence>
<dbReference type="GO" id="GO:0005840">
    <property type="term" value="C:ribosome"/>
    <property type="evidence" value="ECO:0007669"/>
    <property type="project" value="UniProtKB-KW"/>
</dbReference>
<comment type="function">
    <text evidence="6">Component of the mitochondrial ribosome (mitoribosome), a dedicated translation machinery responsible for the synthesis of mitochondrial genome-encoded proteins, including at least some of the essential transmembrane subunits of the mitochondrial respiratory chain. The mitoribosomes are attached to the mitochondrial inner membrane and translation products are cotranslationally integrated into the membrane.</text>
</comment>
<feature type="non-terminal residue" evidence="8">
    <location>
        <position position="151"/>
    </location>
</feature>
<sequence length="151" mass="17516">NLKVVLWKIYAHFHTHNTICTFVAVTEDPDFLKNNPNLTYNQQVLYYMRLPHYPKIHLSAGMLGFRKSHRAEYEAGYQVSTNLFKMIEEKRFLAPNDKIEVIMSDFGKGREAFLSALNGKEGSFVRPHVVRLTDATKLKFGGVRSKKLRRL</sequence>
<proteinExistence type="inferred from homology"/>
<feature type="non-terminal residue" evidence="8">
    <location>
        <position position="1"/>
    </location>
</feature>
<dbReference type="EMBL" id="ML004483">
    <property type="protein sequence ID" value="RKP29527.1"/>
    <property type="molecule type" value="Genomic_DNA"/>
</dbReference>
<accession>A0A4P9Z9T8</accession>
<keyword evidence="9" id="KW-1185">Reference proteome</keyword>
<evidence type="ECO:0000256" key="6">
    <source>
        <dbReference type="ARBA" id="ARBA00037226"/>
    </source>
</evidence>
<dbReference type="SUPFAM" id="SSF53137">
    <property type="entry name" value="Translational machinery components"/>
    <property type="match status" value="1"/>
</dbReference>
<keyword evidence="4" id="KW-0496">Mitochondrion</keyword>
<reference evidence="9" key="1">
    <citation type="journal article" date="2018" name="Nat. Microbiol.">
        <title>Leveraging single-cell genomics to expand the fungal tree of life.</title>
        <authorList>
            <person name="Ahrendt S.R."/>
            <person name="Quandt C.A."/>
            <person name="Ciobanu D."/>
            <person name="Clum A."/>
            <person name="Salamov A."/>
            <person name="Andreopoulos B."/>
            <person name="Cheng J.F."/>
            <person name="Woyke T."/>
            <person name="Pelin A."/>
            <person name="Henrissat B."/>
            <person name="Reynolds N.K."/>
            <person name="Benny G.L."/>
            <person name="Smith M.E."/>
            <person name="James T.Y."/>
            <person name="Grigoriev I.V."/>
        </authorList>
    </citation>
    <scope>NUCLEOTIDE SEQUENCE [LARGE SCALE GENOMIC DNA]</scope>
    <source>
        <strain evidence="9">Baker2002</strain>
    </source>
</reference>
<dbReference type="Gene3D" id="3.30.420.80">
    <property type="entry name" value="Ribosomal protein S11"/>
    <property type="match status" value="1"/>
</dbReference>
<organism evidence="8 9">
    <name type="scientific">Metschnikowia bicuspidata</name>
    <dbReference type="NCBI Taxonomy" id="27322"/>
    <lineage>
        <taxon>Eukaryota</taxon>
        <taxon>Fungi</taxon>
        <taxon>Dikarya</taxon>
        <taxon>Ascomycota</taxon>
        <taxon>Saccharomycotina</taxon>
        <taxon>Pichiomycetes</taxon>
        <taxon>Metschnikowiaceae</taxon>
        <taxon>Metschnikowia</taxon>
    </lineage>
</organism>
<gene>
    <name evidence="8" type="ORF">METBISCDRAFT_5498</name>
</gene>
<dbReference type="GO" id="GO:1990904">
    <property type="term" value="C:ribonucleoprotein complex"/>
    <property type="evidence" value="ECO:0007669"/>
    <property type="project" value="UniProtKB-KW"/>
</dbReference>
<evidence type="ECO:0000256" key="2">
    <source>
        <dbReference type="ARBA" id="ARBA00006194"/>
    </source>
</evidence>
<evidence type="ECO:0000256" key="1">
    <source>
        <dbReference type="ARBA" id="ARBA00004173"/>
    </source>
</evidence>
<evidence type="ECO:0000313" key="8">
    <source>
        <dbReference type="EMBL" id="RKP29527.1"/>
    </source>
</evidence>
<dbReference type="GO" id="GO:0003735">
    <property type="term" value="F:structural constituent of ribosome"/>
    <property type="evidence" value="ECO:0007669"/>
    <property type="project" value="InterPro"/>
</dbReference>
<dbReference type="InterPro" id="IPR036967">
    <property type="entry name" value="Ribosomal_uS11_sf"/>
</dbReference>
<dbReference type="FunFam" id="3.30.420.80:FF:000011">
    <property type="entry name" value="37S ribosomal protein S18, mitochondrial"/>
    <property type="match status" value="1"/>
</dbReference>
<dbReference type="AlphaFoldDB" id="A0A4P9Z9T8"/>
<evidence type="ECO:0000313" key="9">
    <source>
        <dbReference type="Proteomes" id="UP000268321"/>
    </source>
</evidence>
<dbReference type="OrthoDB" id="1654884at2759"/>